<accession>A0A0H2WA23</accession>
<gene>
    <name evidence="2" type="ordered locus">BMAA2041</name>
</gene>
<dbReference type="AlphaFoldDB" id="A0A0H2WA23"/>
<dbReference type="HOGENOM" id="CLU_879034_0_0_4"/>
<feature type="region of interest" description="Disordered" evidence="1">
    <location>
        <begin position="198"/>
        <end position="230"/>
    </location>
</feature>
<protein>
    <submittedName>
        <fullName evidence="2">Uncharacterized protein</fullName>
    </submittedName>
</protein>
<name>A0A0H2WA23_BURMA</name>
<dbReference type="KEGG" id="bma:BMAA2041"/>
<evidence type="ECO:0000256" key="1">
    <source>
        <dbReference type="SAM" id="MobiDB-lite"/>
    </source>
</evidence>
<proteinExistence type="predicted"/>
<keyword evidence="3" id="KW-1185">Reference proteome</keyword>
<dbReference type="Proteomes" id="UP000006693">
    <property type="component" value="Chromosome 2"/>
</dbReference>
<reference evidence="2 3" key="1">
    <citation type="journal article" date="2004" name="Proc. Natl. Acad. Sci. U.S.A.">
        <title>Structural flexibility in the Burkholderia mallei genome.</title>
        <authorList>
            <person name="Nierman W.C."/>
            <person name="DeShazer D."/>
            <person name="Kim H.S."/>
            <person name="Tettelin H."/>
            <person name="Nelson K.E."/>
            <person name="Feldblyum T."/>
            <person name="Ulrich R.L."/>
            <person name="Ronning C.M."/>
            <person name="Brinkac L.M."/>
            <person name="Daugherty S.C."/>
            <person name="Davidsen T.D."/>
            <person name="Deboy R.T."/>
            <person name="Dimitrov G."/>
            <person name="Dodson R.J."/>
            <person name="Durkin A.S."/>
            <person name="Gwinn M.L."/>
            <person name="Haft D.H."/>
            <person name="Khouri H."/>
            <person name="Kolonay J.F."/>
            <person name="Madupu R."/>
            <person name="Mohammoud Y."/>
            <person name="Nelson W.C."/>
            <person name="Radune D."/>
            <person name="Romero C.M."/>
            <person name="Sarria S."/>
            <person name="Selengut J."/>
            <person name="Shamblin C."/>
            <person name="Sullivan S.A."/>
            <person name="White O."/>
            <person name="Yu Y."/>
            <person name="Zafar N."/>
            <person name="Zhou L."/>
            <person name="Fraser C.M."/>
        </authorList>
    </citation>
    <scope>NUCLEOTIDE SEQUENCE [LARGE SCALE GENOMIC DNA]</scope>
    <source>
        <strain evidence="2 3">ATCC 23344</strain>
    </source>
</reference>
<organism evidence="2 3">
    <name type="scientific">Burkholderia mallei (strain ATCC 23344)</name>
    <dbReference type="NCBI Taxonomy" id="243160"/>
    <lineage>
        <taxon>Bacteria</taxon>
        <taxon>Pseudomonadati</taxon>
        <taxon>Pseudomonadota</taxon>
        <taxon>Betaproteobacteria</taxon>
        <taxon>Burkholderiales</taxon>
        <taxon>Burkholderiaceae</taxon>
        <taxon>Burkholderia</taxon>
        <taxon>pseudomallei group</taxon>
    </lineage>
</organism>
<sequence length="316" mass="35589">MCHSCLRSCSRAVGPPFVRLDAHRSVCARRADVPPFDSRAARRGRRARCDQGKRRVDRAPVVVGQIALRGRHDHAFAAAGVLAHALRVCAQRVLEAHGRRFARDARVDCLEQPGQHPRIAQPLPLELAEFRVERARRAAQRRVEPARRFRLPPVAQMAQTIGDRVRRVGVERAAGGDRRAQLREPCAERAGRFAMRGIQRGDRARGGRRAPKRAGQHGDAPRGEPVRDARVRRRGCRIAERGPDAQQVAIVREHRAGERVRRRRAGGAHRIARHALRAGGGLGLRDRQLRRARGRRCLGGGPRRRIRRRRRPNAFV</sequence>
<feature type="compositionally biased region" description="Basic residues" evidence="1">
    <location>
        <begin position="206"/>
        <end position="215"/>
    </location>
</feature>
<dbReference type="EMBL" id="CP000011">
    <property type="protein sequence ID" value="AAU45464.1"/>
    <property type="molecule type" value="Genomic_DNA"/>
</dbReference>
<feature type="compositionally biased region" description="Basic and acidic residues" evidence="1">
    <location>
        <begin position="219"/>
        <end position="229"/>
    </location>
</feature>
<evidence type="ECO:0000313" key="3">
    <source>
        <dbReference type="Proteomes" id="UP000006693"/>
    </source>
</evidence>
<evidence type="ECO:0000313" key="2">
    <source>
        <dbReference type="EMBL" id="AAU45464.1"/>
    </source>
</evidence>